<dbReference type="RefSeq" id="WP_111373757.1">
    <property type="nucleotide sequence ID" value="NZ_CP029480.1"/>
</dbReference>
<reference evidence="1 2" key="1">
    <citation type="submission" date="2018-05" db="EMBL/GenBank/DDBJ databases">
        <title>Complete genome sequence of Arcticibacterium luteifluviistationis SM1504T, a cytophagaceae bacterium isolated from Arctic surface seawater.</title>
        <authorList>
            <person name="Li Y."/>
            <person name="Qin Q.-L."/>
        </authorList>
    </citation>
    <scope>NUCLEOTIDE SEQUENCE [LARGE SCALE GENOMIC DNA]</scope>
    <source>
        <strain evidence="1 2">SM1504</strain>
    </source>
</reference>
<dbReference type="EMBL" id="CP029480">
    <property type="protein sequence ID" value="AWW00391.1"/>
    <property type="molecule type" value="Genomic_DNA"/>
</dbReference>
<dbReference type="OrthoDB" id="9999581at2"/>
<accession>A0A2Z4GGI9</accession>
<sequence>MSWERWNKLFDLSIKKTTQEMNSPVKIVFDNLSDFYYTMLLRKEAYQHASQLQNFTNEDKVLFSSCIKDSESSISKMSARLDDISNNVKELIKVERPPLKCSFYYAMAKSTSIVTTVCLSLQLGDTWFMKNFEELLARTEMRSLQNIKEDIKGGLECLKAGLQNEQYMNNIIARA</sequence>
<evidence type="ECO:0000313" key="2">
    <source>
        <dbReference type="Proteomes" id="UP000249873"/>
    </source>
</evidence>
<keyword evidence="2" id="KW-1185">Reference proteome</keyword>
<name>A0A2Z4GGI9_9BACT</name>
<dbReference type="Proteomes" id="UP000249873">
    <property type="component" value="Chromosome"/>
</dbReference>
<dbReference type="KEGG" id="als:DJ013_20315"/>
<protein>
    <recommendedName>
        <fullName evidence="3">DUF892 domain-containing protein</fullName>
    </recommendedName>
</protein>
<gene>
    <name evidence="1" type="ORF">DJ013_20315</name>
</gene>
<proteinExistence type="predicted"/>
<evidence type="ECO:0008006" key="3">
    <source>
        <dbReference type="Google" id="ProtNLM"/>
    </source>
</evidence>
<dbReference type="AlphaFoldDB" id="A0A2Z4GGI9"/>
<organism evidence="1 2">
    <name type="scientific">Arcticibacterium luteifluviistationis</name>
    <dbReference type="NCBI Taxonomy" id="1784714"/>
    <lineage>
        <taxon>Bacteria</taxon>
        <taxon>Pseudomonadati</taxon>
        <taxon>Bacteroidota</taxon>
        <taxon>Cytophagia</taxon>
        <taxon>Cytophagales</taxon>
        <taxon>Leadbetterellaceae</taxon>
        <taxon>Arcticibacterium</taxon>
    </lineage>
</organism>
<evidence type="ECO:0000313" key="1">
    <source>
        <dbReference type="EMBL" id="AWW00391.1"/>
    </source>
</evidence>